<dbReference type="Pfam" id="PF00171">
    <property type="entry name" value="Aldedh"/>
    <property type="match status" value="1"/>
</dbReference>
<dbReference type="NCBIfam" id="TIGR00407">
    <property type="entry name" value="proA"/>
    <property type="match status" value="1"/>
</dbReference>
<proteinExistence type="inferred from homology"/>
<accession>A0A915U9N7</accession>
<dbReference type="InterPro" id="IPR000965">
    <property type="entry name" value="GPR_dom"/>
</dbReference>
<dbReference type="InterPro" id="IPR015590">
    <property type="entry name" value="Aldehyde_DH_dom"/>
</dbReference>
<gene>
    <name evidence="7 9" type="primary">proA</name>
    <name evidence="9" type="ORF">GF1_15020</name>
</gene>
<dbReference type="Gene3D" id="3.40.605.10">
    <property type="entry name" value="Aldehyde Dehydrogenase, Chain A, domain 1"/>
    <property type="match status" value="1"/>
</dbReference>
<evidence type="ECO:0000256" key="7">
    <source>
        <dbReference type="HAMAP-Rule" id="MF_00412"/>
    </source>
</evidence>
<dbReference type="NCBIfam" id="NF001221">
    <property type="entry name" value="PRK00197.1"/>
    <property type="match status" value="1"/>
</dbReference>
<dbReference type="AlphaFoldDB" id="A0A915U9N7"/>
<dbReference type="PIRSF" id="PIRSF000151">
    <property type="entry name" value="GPR"/>
    <property type="match status" value="1"/>
</dbReference>
<dbReference type="GO" id="GO:0005737">
    <property type="term" value="C:cytoplasm"/>
    <property type="evidence" value="ECO:0007669"/>
    <property type="project" value="UniProtKB-SubCell"/>
</dbReference>
<dbReference type="PANTHER" id="PTHR11063:SF8">
    <property type="entry name" value="DELTA-1-PYRROLINE-5-CARBOXYLATE SYNTHASE"/>
    <property type="match status" value="1"/>
</dbReference>
<evidence type="ECO:0000256" key="4">
    <source>
        <dbReference type="ARBA" id="ARBA00022857"/>
    </source>
</evidence>
<dbReference type="InterPro" id="IPR016163">
    <property type="entry name" value="Ald_DH_C"/>
</dbReference>
<dbReference type="InterPro" id="IPR012134">
    <property type="entry name" value="Glu-5-SA_DH"/>
</dbReference>
<comment type="subcellular location">
    <subcellularLocation>
        <location evidence="7">Cytoplasm</location>
    </subcellularLocation>
</comment>
<dbReference type="FunFam" id="3.40.309.10:FF:000006">
    <property type="entry name" value="Gamma-glutamyl phosphate reductase"/>
    <property type="match status" value="1"/>
</dbReference>
<keyword evidence="5 7" id="KW-0560">Oxidoreductase</keyword>
<feature type="domain" description="Aldehyde dehydrogenase" evidence="8">
    <location>
        <begin position="8"/>
        <end position="289"/>
    </location>
</feature>
<comment type="pathway">
    <text evidence="1 7">Amino-acid biosynthesis; L-proline biosynthesis; L-glutamate 5-semialdehyde from L-glutamate: step 2/2.</text>
</comment>
<dbReference type="InterPro" id="IPR016162">
    <property type="entry name" value="Ald_DH_N"/>
</dbReference>
<dbReference type="InterPro" id="IPR016161">
    <property type="entry name" value="Ald_DH/histidinol_DH"/>
</dbReference>
<evidence type="ECO:0000313" key="9">
    <source>
        <dbReference type="EMBL" id="BCO09126.1"/>
    </source>
</evidence>
<dbReference type="GO" id="GO:0050661">
    <property type="term" value="F:NADP binding"/>
    <property type="evidence" value="ECO:0007669"/>
    <property type="project" value="InterPro"/>
</dbReference>
<dbReference type="PANTHER" id="PTHR11063">
    <property type="entry name" value="GLUTAMATE SEMIALDEHYDE DEHYDROGENASE"/>
    <property type="match status" value="1"/>
</dbReference>
<dbReference type="SUPFAM" id="SSF53720">
    <property type="entry name" value="ALDH-like"/>
    <property type="match status" value="1"/>
</dbReference>
<keyword evidence="2 7" id="KW-0028">Amino-acid biosynthesis</keyword>
<dbReference type="EC" id="1.2.1.41" evidence="7"/>
<evidence type="ECO:0000256" key="6">
    <source>
        <dbReference type="ARBA" id="ARBA00049024"/>
    </source>
</evidence>
<organism evidence="9 10">
    <name type="scientific">Desulfolithobacter dissulfuricans</name>
    <dbReference type="NCBI Taxonomy" id="2795293"/>
    <lineage>
        <taxon>Bacteria</taxon>
        <taxon>Pseudomonadati</taxon>
        <taxon>Thermodesulfobacteriota</taxon>
        <taxon>Desulfobulbia</taxon>
        <taxon>Desulfobulbales</taxon>
        <taxon>Desulfobulbaceae</taxon>
        <taxon>Desulfolithobacter</taxon>
    </lineage>
</organism>
<evidence type="ECO:0000256" key="3">
    <source>
        <dbReference type="ARBA" id="ARBA00022650"/>
    </source>
</evidence>
<keyword evidence="10" id="KW-1185">Reference proteome</keyword>
<comment type="catalytic activity">
    <reaction evidence="6 7">
        <text>L-glutamate 5-semialdehyde + phosphate + NADP(+) = L-glutamyl 5-phosphate + NADPH + H(+)</text>
        <dbReference type="Rhea" id="RHEA:19541"/>
        <dbReference type="ChEBI" id="CHEBI:15378"/>
        <dbReference type="ChEBI" id="CHEBI:43474"/>
        <dbReference type="ChEBI" id="CHEBI:57783"/>
        <dbReference type="ChEBI" id="CHEBI:58066"/>
        <dbReference type="ChEBI" id="CHEBI:58274"/>
        <dbReference type="ChEBI" id="CHEBI:58349"/>
        <dbReference type="EC" id="1.2.1.41"/>
    </reaction>
</comment>
<dbReference type="CDD" id="cd07079">
    <property type="entry name" value="ALDH_F18-19_ProA-GPR"/>
    <property type="match status" value="1"/>
</dbReference>
<dbReference type="Proteomes" id="UP001063350">
    <property type="component" value="Chromosome"/>
</dbReference>
<dbReference type="PROSITE" id="PS01223">
    <property type="entry name" value="PROA"/>
    <property type="match status" value="1"/>
</dbReference>
<dbReference type="RefSeq" id="WP_267928995.1">
    <property type="nucleotide sequence ID" value="NZ_AP024233.1"/>
</dbReference>
<evidence type="ECO:0000256" key="5">
    <source>
        <dbReference type="ARBA" id="ARBA00023002"/>
    </source>
</evidence>
<sequence>MDQGRIEETVVEMARAARTASRQLAALPGSVKDRVLLRTAERLQEERDYIGRKNELDLAAGREKGLSAAMLDRLALTDKVIDSMVQGLREVAALPDPVGEVDDMKRRPSGIVVGRMRVPLGVVGMIYESRPNVTIDAAALCLKSGNAILLRGGSEALHSNLALASIVQDVLREEGVDPAVIQVIPTTDRQAVNVMLAQEEYLDVIIPRGGEGLIRFVAETSRIPVLKHYKGVCHVYMDADADIDMGVRIVMNGKTQRPGVCNALEGLLVHRDIAETFLPVVAAELRKAGVELRGCKRSCIIVPDMVPASESDWGTEFLDLIMVVRVVDDMDEAMAYIQQYGSQHTETIVTRSYFNGQRFLREVDASAVMINASTRFNDGGQFGLGAEIGISTTKLHAYGPMGLKELTTRKFIVYGEGEVRS</sequence>
<evidence type="ECO:0000256" key="2">
    <source>
        <dbReference type="ARBA" id="ARBA00022605"/>
    </source>
</evidence>
<dbReference type="KEGG" id="ddu:GF1_15020"/>
<keyword evidence="4 7" id="KW-0521">NADP</keyword>
<dbReference type="Gene3D" id="3.40.309.10">
    <property type="entry name" value="Aldehyde Dehydrogenase, Chain A, domain 2"/>
    <property type="match status" value="1"/>
</dbReference>
<comment type="similarity">
    <text evidence="7">Belongs to the gamma-glutamyl phosphate reductase family.</text>
</comment>
<evidence type="ECO:0000313" key="10">
    <source>
        <dbReference type="Proteomes" id="UP001063350"/>
    </source>
</evidence>
<dbReference type="GO" id="GO:0055129">
    <property type="term" value="P:L-proline biosynthetic process"/>
    <property type="evidence" value="ECO:0007669"/>
    <property type="project" value="UniProtKB-UniRule"/>
</dbReference>
<protein>
    <recommendedName>
        <fullName evidence="7">Gamma-glutamyl phosphate reductase</fullName>
        <shortName evidence="7">GPR</shortName>
        <ecNumber evidence="7">1.2.1.41</ecNumber>
    </recommendedName>
    <alternativeName>
        <fullName evidence="7">Glutamate-5-semialdehyde dehydrogenase</fullName>
    </alternativeName>
    <alternativeName>
        <fullName evidence="7">Glutamyl-gamma-semialdehyde dehydrogenase</fullName>
        <shortName evidence="7">GSA dehydrogenase</shortName>
    </alternativeName>
</protein>
<keyword evidence="7" id="KW-0963">Cytoplasm</keyword>
<evidence type="ECO:0000259" key="8">
    <source>
        <dbReference type="Pfam" id="PF00171"/>
    </source>
</evidence>
<name>A0A915U9N7_9BACT</name>
<dbReference type="GO" id="GO:0004350">
    <property type="term" value="F:glutamate-5-semialdehyde dehydrogenase activity"/>
    <property type="evidence" value="ECO:0007669"/>
    <property type="project" value="UniProtKB-UniRule"/>
</dbReference>
<comment type="function">
    <text evidence="7">Catalyzes the NADPH-dependent reduction of L-glutamate 5-phosphate into L-glutamate 5-semialdehyde and phosphate. The product spontaneously undergoes cyclization to form 1-pyrroline-5-carboxylate.</text>
</comment>
<dbReference type="HAMAP" id="MF_00412">
    <property type="entry name" value="ProA"/>
    <property type="match status" value="1"/>
</dbReference>
<keyword evidence="3 7" id="KW-0641">Proline biosynthesis</keyword>
<reference evidence="9" key="1">
    <citation type="submission" date="2020-12" db="EMBL/GenBank/DDBJ databases">
        <title>Desulfobium dissulfuricans gen. nov., sp. nov., a novel mesophilic, sulfate-reducing bacterium isolated from a deep-sea hydrothermal vent.</title>
        <authorList>
            <person name="Hashimoto Y."/>
            <person name="Tame A."/>
            <person name="Sawayama S."/>
            <person name="Miyazaki J."/>
            <person name="Takai K."/>
            <person name="Nakagawa S."/>
        </authorList>
    </citation>
    <scope>NUCLEOTIDE SEQUENCE</scope>
    <source>
        <strain evidence="9">GF1</strain>
    </source>
</reference>
<evidence type="ECO:0000256" key="1">
    <source>
        <dbReference type="ARBA" id="ARBA00004985"/>
    </source>
</evidence>
<dbReference type="EMBL" id="AP024233">
    <property type="protein sequence ID" value="BCO09126.1"/>
    <property type="molecule type" value="Genomic_DNA"/>
</dbReference>
<dbReference type="InterPro" id="IPR020593">
    <property type="entry name" value="G-glutamylP_reductase_CS"/>
</dbReference>